<proteinExistence type="predicted"/>
<dbReference type="Pfam" id="PF19886">
    <property type="entry name" value="DUF6359"/>
    <property type="match status" value="1"/>
</dbReference>
<dbReference type="InterPro" id="IPR044925">
    <property type="entry name" value="His-Me_finger_sf"/>
</dbReference>
<dbReference type="Proteomes" id="UP000664578">
    <property type="component" value="Unassembled WGS sequence"/>
</dbReference>
<dbReference type="PANTHER" id="PTHR33607">
    <property type="entry name" value="ENDONUCLEASE-1"/>
    <property type="match status" value="1"/>
</dbReference>
<dbReference type="GO" id="GO:0016787">
    <property type="term" value="F:hydrolase activity"/>
    <property type="evidence" value="ECO:0007669"/>
    <property type="project" value="UniProtKB-KW"/>
</dbReference>
<evidence type="ECO:0000256" key="1">
    <source>
        <dbReference type="ARBA" id="ARBA00022722"/>
    </source>
</evidence>
<feature type="region of interest" description="Disordered" evidence="3">
    <location>
        <begin position="141"/>
        <end position="166"/>
    </location>
</feature>
<keyword evidence="5" id="KW-0255">Endonuclease</keyword>
<dbReference type="InterPro" id="IPR007346">
    <property type="entry name" value="Endonuclease-I"/>
</dbReference>
<keyword evidence="1" id="KW-0540">Nuclease</keyword>
<feature type="compositionally biased region" description="Polar residues" evidence="3">
    <location>
        <begin position="141"/>
        <end position="153"/>
    </location>
</feature>
<gene>
    <name evidence="5" type="ORF">JF537_14300</name>
</gene>
<feature type="domain" description="Endonuclease YhcR N-terminal" evidence="4">
    <location>
        <begin position="39"/>
        <end position="142"/>
    </location>
</feature>
<dbReference type="PANTHER" id="PTHR33607:SF2">
    <property type="entry name" value="ENDONUCLEASE-1"/>
    <property type="match status" value="1"/>
</dbReference>
<evidence type="ECO:0000313" key="6">
    <source>
        <dbReference type="Proteomes" id="UP000664578"/>
    </source>
</evidence>
<keyword evidence="2" id="KW-0378">Hydrolase</keyword>
<organism evidence="5 6">
    <name type="scientific">Priestia flexa</name>
    <dbReference type="NCBI Taxonomy" id="86664"/>
    <lineage>
        <taxon>Bacteria</taxon>
        <taxon>Bacillati</taxon>
        <taxon>Bacillota</taxon>
        <taxon>Bacilli</taxon>
        <taxon>Bacillales</taxon>
        <taxon>Bacillaceae</taxon>
        <taxon>Priestia</taxon>
    </lineage>
</organism>
<dbReference type="InterPro" id="IPR045939">
    <property type="entry name" value="YhcR_N"/>
</dbReference>
<reference evidence="5" key="1">
    <citation type="submission" date="2020-12" db="EMBL/GenBank/DDBJ databases">
        <title>PHA producing bacteria isolated from mangrove.</title>
        <authorList>
            <person name="Zheng W."/>
            <person name="Yu S."/>
            <person name="Huang Y."/>
        </authorList>
    </citation>
    <scope>NUCLEOTIDE SEQUENCE</scope>
    <source>
        <strain evidence="5">GN22-4</strain>
    </source>
</reference>
<dbReference type="EMBL" id="JAEMWV010000007">
    <property type="protein sequence ID" value="MBN8252748.1"/>
    <property type="molecule type" value="Genomic_DNA"/>
</dbReference>
<protein>
    <submittedName>
        <fullName evidence="5">Endonuclease</fullName>
    </submittedName>
</protein>
<dbReference type="GO" id="GO:0004519">
    <property type="term" value="F:endonuclease activity"/>
    <property type="evidence" value="ECO:0007669"/>
    <property type="project" value="UniProtKB-KW"/>
</dbReference>
<dbReference type="SUPFAM" id="SSF54060">
    <property type="entry name" value="His-Me finger endonucleases"/>
    <property type="match status" value="1"/>
</dbReference>
<evidence type="ECO:0000256" key="3">
    <source>
        <dbReference type="SAM" id="MobiDB-lite"/>
    </source>
</evidence>
<evidence type="ECO:0000256" key="2">
    <source>
        <dbReference type="ARBA" id="ARBA00022801"/>
    </source>
</evidence>
<evidence type="ECO:0000313" key="5">
    <source>
        <dbReference type="EMBL" id="MBN8252748.1"/>
    </source>
</evidence>
<dbReference type="Pfam" id="PF04231">
    <property type="entry name" value="Endonuclease_1"/>
    <property type="match status" value="1"/>
</dbReference>
<dbReference type="AlphaFoldDB" id="A0A8I1MHK8"/>
<evidence type="ECO:0000259" key="4">
    <source>
        <dbReference type="Pfam" id="PF19886"/>
    </source>
</evidence>
<name>A0A8I1MHK8_9BACI</name>
<accession>A0A8I1MHK8</accession>
<sequence length="390" mass="43051">MMLKKSSAPLYKVLFLVTLLVALVISGLPLQHPKAATAISVSQAISSQNNSIQTVEGYVVGQPTGTTTVVTSNYPNDYALAIADTPTETNPSKMLYVQIPSTFRSGFGLQTNPTLKGKQIAATGNLTAYFSHPGLKNVTMMSKETSGTTDPTEPTNPPASSVEEYYSPAEGKTGTELKSALHNIIDDHTEISYSAVWDALRKTDEDPTNSNNIILLYTGRSQGKFTNGSGSNDWNREHVWAKSHGDFGTSMGAGTDIHHLRPTDMSVNSTRNNLDFDNGGKEHTEALGNYYDSDSWEPRDEVKGDVARMLFYMAVRYEGDVSDEPDLELNNVVNNGSAPYHGKLSVLLQWHQQDPVDASERRRNEIIYSDYQHNRNPFIDHPEWVSAIWN</sequence>
<comment type="caution">
    <text evidence="5">The sequence shown here is derived from an EMBL/GenBank/DDBJ whole genome shotgun (WGS) entry which is preliminary data.</text>
</comment>